<evidence type="ECO:0000256" key="2">
    <source>
        <dbReference type="ARBA" id="ARBA00012573"/>
    </source>
</evidence>
<evidence type="ECO:0000313" key="7">
    <source>
        <dbReference type="Proteomes" id="UP000294530"/>
    </source>
</evidence>
<dbReference type="GO" id="GO:0000213">
    <property type="term" value="F:tRNA-intron lyase activity"/>
    <property type="evidence" value="ECO:0007669"/>
    <property type="project" value="UniProtKB-EC"/>
</dbReference>
<dbReference type="CDD" id="cd22363">
    <property type="entry name" value="tRNA-intron_lyase_C"/>
    <property type="match status" value="1"/>
</dbReference>
<proteinExistence type="inferred from homology"/>
<organism evidence="6 7">
    <name type="scientific">Bremia lactucae</name>
    <name type="common">Lettuce downy mildew</name>
    <dbReference type="NCBI Taxonomy" id="4779"/>
    <lineage>
        <taxon>Eukaryota</taxon>
        <taxon>Sar</taxon>
        <taxon>Stramenopiles</taxon>
        <taxon>Oomycota</taxon>
        <taxon>Peronosporomycetes</taxon>
        <taxon>Peronosporales</taxon>
        <taxon>Peronosporaceae</taxon>
        <taxon>Bremia</taxon>
    </lineage>
</organism>
<dbReference type="InterPro" id="IPR006677">
    <property type="entry name" value="tRNA_intron_Endonuc_cat-like"/>
</dbReference>
<evidence type="ECO:0000256" key="3">
    <source>
        <dbReference type="ARBA" id="ARBA00034031"/>
    </source>
</evidence>
<dbReference type="InterPro" id="IPR011856">
    <property type="entry name" value="tRNA_endonuc-like_dom_sf"/>
</dbReference>
<keyword evidence="7" id="KW-1185">Reference proteome</keyword>
<protein>
    <recommendedName>
        <fullName evidence="2">tRNA-intron lyase</fullName>
        <ecNumber evidence="2">4.6.1.16</ecNumber>
    </recommendedName>
</protein>
<dbReference type="PANTHER" id="PTHR21227:SF0">
    <property type="entry name" value="TRNA-SPLICING ENDONUCLEASE SUBUNIT SEN2"/>
    <property type="match status" value="1"/>
</dbReference>
<dbReference type="NCBIfam" id="TIGR00324">
    <property type="entry name" value="endA"/>
    <property type="match status" value="1"/>
</dbReference>
<dbReference type="GO" id="GO:0003676">
    <property type="term" value="F:nucleic acid binding"/>
    <property type="evidence" value="ECO:0007669"/>
    <property type="project" value="InterPro"/>
</dbReference>
<comment type="similarity">
    <text evidence="1">Belongs to the tRNA-intron endonuclease family.</text>
</comment>
<dbReference type="GeneID" id="94353277"/>
<dbReference type="Gene3D" id="3.40.1350.10">
    <property type="match status" value="1"/>
</dbReference>
<dbReference type="GO" id="GO:0000214">
    <property type="term" value="C:tRNA-intron endonuclease complex"/>
    <property type="evidence" value="ECO:0007669"/>
    <property type="project" value="TreeGrafter"/>
</dbReference>
<evidence type="ECO:0000256" key="4">
    <source>
        <dbReference type="SAM" id="MobiDB-lite"/>
    </source>
</evidence>
<comment type="catalytic activity">
    <reaction evidence="3">
        <text>pretRNA = a 3'-half-tRNA molecule with a 5'-OH end + a 5'-half-tRNA molecule with a 2',3'-cyclic phosphate end + an intron with a 2',3'-cyclic phosphate and a 5'-hydroxyl terminus.</text>
        <dbReference type="EC" id="4.6.1.16"/>
    </reaction>
</comment>
<dbReference type="KEGG" id="blac:94353277"/>
<feature type="region of interest" description="Disordered" evidence="4">
    <location>
        <begin position="246"/>
        <end position="266"/>
    </location>
</feature>
<dbReference type="EMBL" id="SHOA02000018">
    <property type="protein sequence ID" value="TDH74085.1"/>
    <property type="molecule type" value="Genomic_DNA"/>
</dbReference>
<evidence type="ECO:0000313" key="6">
    <source>
        <dbReference type="EMBL" id="TDH74085.1"/>
    </source>
</evidence>
<dbReference type="Pfam" id="PF01974">
    <property type="entry name" value="tRNA_int_endo"/>
    <property type="match status" value="1"/>
</dbReference>
<accession>A0A976ILN6</accession>
<dbReference type="InterPro" id="IPR006676">
    <property type="entry name" value="tRNA_splic"/>
</dbReference>
<dbReference type="Proteomes" id="UP000294530">
    <property type="component" value="Unassembled WGS sequence"/>
</dbReference>
<dbReference type="EC" id="4.6.1.16" evidence="2"/>
<reference evidence="6 7" key="1">
    <citation type="journal article" date="2021" name="Genome Biol.">
        <title>AFLAP: assembly-free linkage analysis pipeline using k-mers from genome sequencing data.</title>
        <authorList>
            <person name="Fletcher K."/>
            <person name="Zhang L."/>
            <person name="Gil J."/>
            <person name="Han R."/>
            <person name="Cavanaugh K."/>
            <person name="Michelmore R."/>
        </authorList>
    </citation>
    <scope>NUCLEOTIDE SEQUENCE [LARGE SCALE GENOMIC DNA]</scope>
    <source>
        <strain evidence="6 7">SF5</strain>
    </source>
</reference>
<evidence type="ECO:0000259" key="5">
    <source>
        <dbReference type="Pfam" id="PF01974"/>
    </source>
</evidence>
<sequence>MVTWRMLRDGLSTEVAFNAEDTDAWTKFHMKSLGIAVRQELSMSCGLIYNSNEAKEVPAERRRHLSLLETYYAVSEGLLLYAKPLRELWDRFGSSSATFARDFVLYQHFRNLGWILKSGLNYGANYVLYRGSAAQFHSEYIVYVQDESKDLLWNTIQSLTRIAADVKKTVLLCSVTESINTCIETSTANSDADLTFGVYNFFDNEYTIEAIAIRFWDASKADGAQSYAFQHQTVLLKGSKHAKKRKKAKSQIFQDSFSHNAKDSKF</sequence>
<feature type="domain" description="tRNA intron endonuclease catalytic" evidence="5">
    <location>
        <begin position="99"/>
        <end position="177"/>
    </location>
</feature>
<dbReference type="PANTHER" id="PTHR21227">
    <property type="entry name" value="TRNA-SPLICING ENDONUCLEASE SUBUNIT SEN2"/>
    <property type="match status" value="1"/>
</dbReference>
<name>A0A976ILN6_BRELC</name>
<dbReference type="AlphaFoldDB" id="A0A976ILN6"/>
<gene>
    <name evidence="6" type="ORF">CCR75_009567</name>
</gene>
<dbReference type="RefSeq" id="XP_067823583.1">
    <property type="nucleotide sequence ID" value="XM_067967606.1"/>
</dbReference>
<evidence type="ECO:0000256" key="1">
    <source>
        <dbReference type="ARBA" id="ARBA00008078"/>
    </source>
</evidence>
<dbReference type="GO" id="GO:0000379">
    <property type="term" value="P:tRNA-type intron splice site recognition and cleavage"/>
    <property type="evidence" value="ECO:0007669"/>
    <property type="project" value="TreeGrafter"/>
</dbReference>
<dbReference type="InterPro" id="IPR036167">
    <property type="entry name" value="tRNA_intron_Endo_cat-like_sf"/>
</dbReference>
<comment type="caution">
    <text evidence="6">The sequence shown here is derived from an EMBL/GenBank/DDBJ whole genome shotgun (WGS) entry which is preliminary data.</text>
</comment>
<dbReference type="GO" id="GO:0005737">
    <property type="term" value="C:cytoplasm"/>
    <property type="evidence" value="ECO:0007669"/>
    <property type="project" value="TreeGrafter"/>
</dbReference>
<dbReference type="SUPFAM" id="SSF53032">
    <property type="entry name" value="tRNA-intron endonuclease catalytic domain-like"/>
    <property type="match status" value="1"/>
</dbReference>